<feature type="signal peptide" evidence="1">
    <location>
        <begin position="1"/>
        <end position="18"/>
    </location>
</feature>
<evidence type="ECO:0000256" key="1">
    <source>
        <dbReference type="SAM" id="SignalP"/>
    </source>
</evidence>
<proteinExistence type="predicted"/>
<dbReference type="AlphaFoldDB" id="A0AA38HBR3"/>
<gene>
    <name evidence="2" type="ORF">MKK02DRAFT_44785</name>
</gene>
<dbReference type="GeneID" id="77732286"/>
<dbReference type="RefSeq" id="XP_052945861.1">
    <property type="nucleotide sequence ID" value="XM_053093081.1"/>
</dbReference>
<name>A0AA38HBR3_9TREE</name>
<comment type="caution">
    <text evidence="2">The sequence shown here is derived from an EMBL/GenBank/DDBJ whole genome shotgun (WGS) entry which is preliminary data.</text>
</comment>
<dbReference type="EMBL" id="JAKWFO010000005">
    <property type="protein sequence ID" value="KAI9636084.1"/>
    <property type="molecule type" value="Genomic_DNA"/>
</dbReference>
<protein>
    <recommendedName>
        <fullName evidence="4">Extracellular membrane protein CFEM domain-containing protein</fullName>
    </recommendedName>
</protein>
<reference evidence="2" key="1">
    <citation type="journal article" date="2022" name="G3 (Bethesda)">
        <title>High quality genome of the basidiomycete yeast Dioszegia hungarica PDD-24b-2 isolated from cloud water.</title>
        <authorList>
            <person name="Jarrige D."/>
            <person name="Haridas S."/>
            <person name="Bleykasten-Grosshans C."/>
            <person name="Joly M."/>
            <person name="Nadalig T."/>
            <person name="Sancelme M."/>
            <person name="Vuilleumier S."/>
            <person name="Grigoriev I.V."/>
            <person name="Amato P."/>
            <person name="Bringel F."/>
        </authorList>
    </citation>
    <scope>NUCLEOTIDE SEQUENCE</scope>
    <source>
        <strain evidence="2">PDD-24b-2</strain>
    </source>
</reference>
<evidence type="ECO:0000313" key="3">
    <source>
        <dbReference type="Proteomes" id="UP001164286"/>
    </source>
</evidence>
<sequence length="221" mass="21191">MFGKTTLVALVGALSASANQVSNLMTRSEHAPFLARQITPAQIPQACQSQCTSALNIYQACTSGDTNTCLSVCQPSNYSNFVGCLQCVLSNTPGVSSSEVSSLNAVLGQLAGACSQAGQAVSSTALSAGSASRSASASGSSGVATASASATSRSASASSVSGSASGALASISSVINSASSSVAAVASSSRAAGQAVAALPQGLQSVVAGLVGIAAGVAYVL</sequence>
<organism evidence="2 3">
    <name type="scientific">Dioszegia hungarica</name>
    <dbReference type="NCBI Taxonomy" id="4972"/>
    <lineage>
        <taxon>Eukaryota</taxon>
        <taxon>Fungi</taxon>
        <taxon>Dikarya</taxon>
        <taxon>Basidiomycota</taxon>
        <taxon>Agaricomycotina</taxon>
        <taxon>Tremellomycetes</taxon>
        <taxon>Tremellales</taxon>
        <taxon>Bulleribasidiaceae</taxon>
        <taxon>Dioszegia</taxon>
    </lineage>
</organism>
<feature type="chain" id="PRO_5041229052" description="Extracellular membrane protein CFEM domain-containing protein" evidence="1">
    <location>
        <begin position="19"/>
        <end position="221"/>
    </location>
</feature>
<accession>A0AA38HBR3</accession>
<evidence type="ECO:0000313" key="2">
    <source>
        <dbReference type="EMBL" id="KAI9636084.1"/>
    </source>
</evidence>
<evidence type="ECO:0008006" key="4">
    <source>
        <dbReference type="Google" id="ProtNLM"/>
    </source>
</evidence>
<keyword evidence="1" id="KW-0732">Signal</keyword>
<dbReference type="Proteomes" id="UP001164286">
    <property type="component" value="Unassembled WGS sequence"/>
</dbReference>
<keyword evidence="3" id="KW-1185">Reference proteome</keyword>